<evidence type="ECO:0000256" key="1">
    <source>
        <dbReference type="ARBA" id="ARBA00023015"/>
    </source>
</evidence>
<keyword evidence="1" id="KW-0805">Transcription regulation</keyword>
<dbReference type="InterPro" id="IPR025996">
    <property type="entry name" value="MT1864/Rv1816-like_C"/>
</dbReference>
<reference evidence="5" key="1">
    <citation type="journal article" date="2019" name="Int. J. Syst. Evol. Microbiol.">
        <title>The Global Catalogue of Microorganisms (GCM) 10K type strain sequencing project: providing services to taxonomists for standard genome sequencing and annotation.</title>
        <authorList>
            <consortium name="The Broad Institute Genomics Platform"/>
            <consortium name="The Broad Institute Genome Sequencing Center for Infectious Disease"/>
            <person name="Wu L."/>
            <person name="Ma J."/>
        </authorList>
    </citation>
    <scope>NUCLEOTIDE SEQUENCE [LARGE SCALE GENOMIC DNA]</scope>
    <source>
        <strain evidence="5">CGMCC 4.7329</strain>
    </source>
</reference>
<dbReference type="Gene3D" id="1.10.357.10">
    <property type="entry name" value="Tetracycline Repressor, domain 2"/>
    <property type="match status" value="1"/>
</dbReference>
<dbReference type="InterPro" id="IPR036271">
    <property type="entry name" value="Tet_transcr_reg_TetR-rel_C_sf"/>
</dbReference>
<evidence type="ECO:0000313" key="5">
    <source>
        <dbReference type="Proteomes" id="UP000658127"/>
    </source>
</evidence>
<keyword evidence="5" id="KW-1185">Reference proteome</keyword>
<evidence type="ECO:0000256" key="2">
    <source>
        <dbReference type="ARBA" id="ARBA00023163"/>
    </source>
</evidence>
<dbReference type="EMBL" id="BMNE01000002">
    <property type="protein sequence ID" value="GGN77572.1"/>
    <property type="molecule type" value="Genomic_DNA"/>
</dbReference>
<name>A0ABQ2KB84_9NOCA</name>
<dbReference type="Proteomes" id="UP000658127">
    <property type="component" value="Unassembled WGS sequence"/>
</dbReference>
<accession>A0ABQ2KB84</accession>
<protein>
    <submittedName>
        <fullName evidence="4">TetR family transcriptional regulator</fullName>
    </submittedName>
</protein>
<keyword evidence="2" id="KW-0804">Transcription</keyword>
<feature type="domain" description="HTH-type transcriptional regulator MT1864/Rv1816-like C-terminal" evidence="3">
    <location>
        <begin position="82"/>
        <end position="166"/>
    </location>
</feature>
<dbReference type="InterPro" id="IPR009057">
    <property type="entry name" value="Homeodomain-like_sf"/>
</dbReference>
<organism evidence="4 5">
    <name type="scientific">Nocardia rhizosphaerihabitans</name>
    <dbReference type="NCBI Taxonomy" id="1691570"/>
    <lineage>
        <taxon>Bacteria</taxon>
        <taxon>Bacillati</taxon>
        <taxon>Actinomycetota</taxon>
        <taxon>Actinomycetes</taxon>
        <taxon>Mycobacteriales</taxon>
        <taxon>Nocardiaceae</taxon>
        <taxon>Nocardia</taxon>
    </lineage>
</organism>
<dbReference type="RefSeq" id="WP_189027039.1">
    <property type="nucleotide sequence ID" value="NZ_BMNE01000002.1"/>
</dbReference>
<gene>
    <name evidence="4" type="ORF">GCM10011610_24140</name>
</gene>
<dbReference type="Pfam" id="PF13305">
    <property type="entry name" value="TetR_C_33"/>
    <property type="match status" value="1"/>
</dbReference>
<evidence type="ECO:0000259" key="3">
    <source>
        <dbReference type="Pfam" id="PF13305"/>
    </source>
</evidence>
<dbReference type="SUPFAM" id="SSF48498">
    <property type="entry name" value="Tetracyclin repressor-like, C-terminal domain"/>
    <property type="match status" value="1"/>
</dbReference>
<dbReference type="SUPFAM" id="SSF46689">
    <property type="entry name" value="Homeodomain-like"/>
    <property type="match status" value="1"/>
</dbReference>
<comment type="caution">
    <text evidence="4">The sequence shown here is derived from an EMBL/GenBank/DDBJ whole genome shotgun (WGS) entry which is preliminary data.</text>
</comment>
<sequence>MARLKNPAVRAMLIERAAQLLRERQPVTLRGLVAGTAVSTMAVYTYFDGMDGLWRAVRQEGFTRLAARLEEVPDTDDPVHDLAALGSAYLANALANPDLYRVMFDAGFALEDAPAADATLERLVVAVESARATRRFRADVEPLDLATQSWTIGHGLAGLVATGPLPPAALGYGIPLLTALFVAAGDDPERCARSVASGWTVS</sequence>
<proteinExistence type="predicted"/>
<evidence type="ECO:0000313" key="4">
    <source>
        <dbReference type="EMBL" id="GGN77572.1"/>
    </source>
</evidence>